<proteinExistence type="predicted"/>
<protein>
    <submittedName>
        <fullName evidence="1">Uncharacterized protein</fullName>
    </submittedName>
</protein>
<sequence>MEEEVVVREEEDLVVVMKRKVSQGTVRGNNMFSRMYSRKGLQQSSSPAIMFDLVVQQMKSSTIVSTFDQVVESESMVQPMVIHYTDPDTTFHDVMHIAFQITVAVEESIRTSPTTIPVEATDAAQHLRLL</sequence>
<organism evidence="1 2">
    <name type="scientific">Linum tenue</name>
    <dbReference type="NCBI Taxonomy" id="586396"/>
    <lineage>
        <taxon>Eukaryota</taxon>
        <taxon>Viridiplantae</taxon>
        <taxon>Streptophyta</taxon>
        <taxon>Embryophyta</taxon>
        <taxon>Tracheophyta</taxon>
        <taxon>Spermatophyta</taxon>
        <taxon>Magnoliopsida</taxon>
        <taxon>eudicotyledons</taxon>
        <taxon>Gunneridae</taxon>
        <taxon>Pentapetalae</taxon>
        <taxon>rosids</taxon>
        <taxon>fabids</taxon>
        <taxon>Malpighiales</taxon>
        <taxon>Linaceae</taxon>
        <taxon>Linum</taxon>
    </lineage>
</organism>
<reference evidence="1" key="1">
    <citation type="submission" date="2022-08" db="EMBL/GenBank/DDBJ databases">
        <authorList>
            <person name="Gutierrez-Valencia J."/>
        </authorList>
    </citation>
    <scope>NUCLEOTIDE SEQUENCE</scope>
</reference>
<comment type="caution">
    <text evidence="1">The sequence shown here is derived from an EMBL/GenBank/DDBJ whole genome shotgun (WGS) entry which is preliminary data.</text>
</comment>
<evidence type="ECO:0000313" key="2">
    <source>
        <dbReference type="Proteomes" id="UP001154282"/>
    </source>
</evidence>
<accession>A0AAV0MF72</accession>
<dbReference type="EMBL" id="CAMGYJ010000007">
    <property type="protein sequence ID" value="CAI0444596.1"/>
    <property type="molecule type" value="Genomic_DNA"/>
</dbReference>
<name>A0AAV0MF72_9ROSI</name>
<keyword evidence="2" id="KW-1185">Reference proteome</keyword>
<dbReference type="Proteomes" id="UP001154282">
    <property type="component" value="Unassembled WGS sequence"/>
</dbReference>
<gene>
    <name evidence="1" type="ORF">LITE_LOCUS28163</name>
</gene>
<dbReference type="AlphaFoldDB" id="A0AAV0MF72"/>
<evidence type="ECO:0000313" key="1">
    <source>
        <dbReference type="EMBL" id="CAI0444596.1"/>
    </source>
</evidence>